<evidence type="ECO:0000313" key="2">
    <source>
        <dbReference type="Proteomes" id="UP000008370"/>
    </source>
</evidence>
<dbReference type="EMBL" id="JH930477">
    <property type="protein sequence ID" value="EKM51271.1"/>
    <property type="molecule type" value="Genomic_DNA"/>
</dbReference>
<dbReference type="AlphaFoldDB" id="K5UNE8"/>
<dbReference type="InParanoid" id="K5UNE8"/>
<proteinExistence type="predicted"/>
<dbReference type="KEGG" id="pco:PHACADRAFT_67025"/>
<gene>
    <name evidence="1" type="ORF">PHACADRAFT_67025</name>
</gene>
<dbReference type="HOGENOM" id="CLU_155624_2_0_1"/>
<dbReference type="RefSeq" id="XP_007400419.1">
    <property type="nucleotide sequence ID" value="XM_007400357.1"/>
</dbReference>
<accession>K5UNE8</accession>
<dbReference type="Proteomes" id="UP000008370">
    <property type="component" value="Unassembled WGS sequence"/>
</dbReference>
<feature type="non-terminal residue" evidence="1">
    <location>
        <position position="1"/>
    </location>
</feature>
<reference evidence="1 2" key="1">
    <citation type="journal article" date="2012" name="BMC Genomics">
        <title>Comparative genomics of the white-rot fungi, Phanerochaete carnosa and P. chrysosporium, to elucidate the genetic basis of the distinct wood types they colonize.</title>
        <authorList>
            <person name="Suzuki H."/>
            <person name="MacDonald J."/>
            <person name="Syed K."/>
            <person name="Salamov A."/>
            <person name="Hori C."/>
            <person name="Aerts A."/>
            <person name="Henrissat B."/>
            <person name="Wiebenga A."/>
            <person name="vanKuyk P.A."/>
            <person name="Barry K."/>
            <person name="Lindquist E."/>
            <person name="LaButti K."/>
            <person name="Lapidus A."/>
            <person name="Lucas S."/>
            <person name="Coutinho P."/>
            <person name="Gong Y."/>
            <person name="Samejima M."/>
            <person name="Mahadevan R."/>
            <person name="Abou-Zaid M."/>
            <person name="de Vries R.P."/>
            <person name="Igarashi K."/>
            <person name="Yadav J.S."/>
            <person name="Grigoriev I.V."/>
            <person name="Master E.R."/>
        </authorList>
    </citation>
    <scope>NUCLEOTIDE SEQUENCE [LARGE SCALE GENOMIC DNA]</scope>
    <source>
        <strain evidence="1 2">HHB-10118-sp</strain>
    </source>
</reference>
<sequence>LEDMDIPHRTMLTDLVKEHCAVDFGVVVEELKVSEGRISYTSDLWSNLKLLGFMAITAHYM</sequence>
<keyword evidence="2" id="KW-1185">Reference proteome</keyword>
<organism evidence="1 2">
    <name type="scientific">Phanerochaete carnosa (strain HHB-10118-sp)</name>
    <name type="common">White-rot fungus</name>
    <name type="synonym">Peniophora carnosa</name>
    <dbReference type="NCBI Taxonomy" id="650164"/>
    <lineage>
        <taxon>Eukaryota</taxon>
        <taxon>Fungi</taxon>
        <taxon>Dikarya</taxon>
        <taxon>Basidiomycota</taxon>
        <taxon>Agaricomycotina</taxon>
        <taxon>Agaricomycetes</taxon>
        <taxon>Polyporales</taxon>
        <taxon>Phanerochaetaceae</taxon>
        <taxon>Phanerochaete</taxon>
    </lineage>
</organism>
<evidence type="ECO:0000313" key="1">
    <source>
        <dbReference type="EMBL" id="EKM51271.1"/>
    </source>
</evidence>
<feature type="non-terminal residue" evidence="1">
    <location>
        <position position="61"/>
    </location>
</feature>
<dbReference type="OrthoDB" id="2798374at2759"/>
<protein>
    <submittedName>
        <fullName evidence="1">Uncharacterized protein</fullName>
    </submittedName>
</protein>
<name>K5UNE8_PHACS</name>
<dbReference type="GeneID" id="18920234"/>